<sequence>MSALMPFISSFRGPFPPTPENVWLAIILGFVFGTVIAIIVELYFRKKFKKFKS</sequence>
<dbReference type="Proteomes" id="UP000060778">
    <property type="component" value="Chromosome"/>
</dbReference>
<keyword evidence="1" id="KW-1133">Transmembrane helix</keyword>
<feature type="transmembrane region" description="Helical" evidence="1">
    <location>
        <begin position="22"/>
        <end position="44"/>
    </location>
</feature>
<gene>
    <name evidence="2" type="ORF">EYM_02955</name>
</gene>
<reference evidence="2 3" key="1">
    <citation type="submission" date="2013-11" db="EMBL/GenBank/DDBJ databases">
        <title>Comparative genomics of Ignicoccus.</title>
        <authorList>
            <person name="Podar M."/>
        </authorList>
    </citation>
    <scope>NUCLEOTIDE SEQUENCE [LARGE SCALE GENOMIC DNA]</scope>
    <source>
        <strain evidence="2 3">DSM 13165</strain>
    </source>
</reference>
<keyword evidence="1" id="KW-0472">Membrane</keyword>
<organism evidence="2 3">
    <name type="scientific">Ignicoccus islandicus DSM 13165</name>
    <dbReference type="NCBI Taxonomy" id="940295"/>
    <lineage>
        <taxon>Archaea</taxon>
        <taxon>Thermoproteota</taxon>
        <taxon>Thermoprotei</taxon>
        <taxon>Desulfurococcales</taxon>
        <taxon>Desulfurococcaceae</taxon>
        <taxon>Ignicoccus</taxon>
    </lineage>
</organism>
<accession>A0A0U3FR96</accession>
<evidence type="ECO:0000313" key="3">
    <source>
        <dbReference type="Proteomes" id="UP000060778"/>
    </source>
</evidence>
<protein>
    <submittedName>
        <fullName evidence="2">Uncharacterized protein</fullName>
    </submittedName>
</protein>
<dbReference type="AlphaFoldDB" id="A0A0U3FR96"/>
<evidence type="ECO:0000256" key="1">
    <source>
        <dbReference type="SAM" id="Phobius"/>
    </source>
</evidence>
<evidence type="ECO:0000313" key="2">
    <source>
        <dbReference type="EMBL" id="ALU12375.1"/>
    </source>
</evidence>
<proteinExistence type="predicted"/>
<dbReference type="EMBL" id="CP006867">
    <property type="protein sequence ID" value="ALU12375.1"/>
    <property type="molecule type" value="Genomic_DNA"/>
</dbReference>
<keyword evidence="3" id="KW-1185">Reference proteome</keyword>
<keyword evidence="1" id="KW-0812">Transmembrane</keyword>
<name>A0A0U3FR96_9CREN</name>
<dbReference type="STRING" id="940295.EYM_02955"/>
<dbReference type="KEGG" id="iis:EYM_02955"/>